<reference evidence="2 3" key="1">
    <citation type="journal article" date="1995" name="Virology">
        <title>Sequence of ovine adenovirus homologs for 100K hexon assembly, 33K, pVIII, and fiber genes: early region E3 is not in the expected location.</title>
        <authorList>
            <person name="Vrati S."/>
            <person name="Boyle D."/>
            <person name="Kocherhans R."/>
            <person name="Both G.W."/>
        </authorList>
    </citation>
    <scope>NUCLEOTIDE SEQUENCE [LARGE SCALE GENOMIC DNA]</scope>
    <source>
        <strain evidence="2 3">OAV287</strain>
    </source>
</reference>
<keyword evidence="3" id="KW-1185">Reference proteome</keyword>
<name>Q83891_ADEO7</name>
<accession>Q83891</accession>
<organism evidence="2 3">
    <name type="scientific">Ovine adenovirus D serotype 7 (isolate OAV287)</name>
    <name type="common">OAdV-7</name>
    <name type="synonym">Ovine adenovirus 7</name>
    <dbReference type="NCBI Taxonomy" id="114430"/>
    <lineage>
        <taxon>Viruses</taxon>
        <taxon>Varidnaviria</taxon>
        <taxon>Bamfordvirae</taxon>
        <taxon>Preplasmiviricota</taxon>
        <taxon>Polisuviricotina</taxon>
        <taxon>Pharingeaviricetes</taxon>
        <taxon>Rowavirales</taxon>
        <taxon>Adenoviridae</taxon>
        <taxon>Barthadenovirus</taxon>
        <taxon>Barthadenovirus ovis</taxon>
        <taxon>Ovine adenovirus D</taxon>
    </lineage>
</organism>
<dbReference type="OrthoDB" id="22576at10239"/>
<dbReference type="EMBL" id="U40839">
    <property type="protein sequence ID" value="AAA73917.2"/>
    <property type="molecule type" value="Genomic_DNA"/>
</dbReference>
<feature type="compositionally biased region" description="Basic and acidic residues" evidence="1">
    <location>
        <begin position="25"/>
        <end position="34"/>
    </location>
</feature>
<dbReference type="KEGG" id="vg:949179"/>
<proteinExistence type="predicted"/>
<reference evidence="2 3" key="2">
    <citation type="journal article" date="1996" name="Gene">
        <title>Nucleotide sequence of ovine adenovirus tripartite leader sequence and homologues of the IVa2, DNA polymerase and terminal proteins.</title>
        <authorList>
            <person name="Vrati S."/>
            <person name="Brookes D.E."/>
            <person name="Boyle D.B."/>
            <person name="Both G.W."/>
        </authorList>
    </citation>
    <scope>NUCLEOTIDE SEQUENCE [LARGE SCALE GENOMIC DNA]</scope>
    <source>
        <strain evidence="2 3">OAV287</strain>
    </source>
</reference>
<dbReference type="Proteomes" id="UP000008089">
    <property type="component" value="Segment"/>
</dbReference>
<organismHost>
    <name type="scientific">Ovis aries</name>
    <name type="common">Sheep</name>
    <dbReference type="NCBI Taxonomy" id="9940"/>
</organismHost>
<dbReference type="InterPro" id="IPR021304">
    <property type="entry name" value="Adeno_L4-33K/L4-22K"/>
</dbReference>
<evidence type="ECO:0000313" key="2">
    <source>
        <dbReference type="EMBL" id="AAA73917.2"/>
    </source>
</evidence>
<protein>
    <submittedName>
        <fullName evidence="2">33K</fullName>
    </submittedName>
</protein>
<feature type="region of interest" description="Disordered" evidence="1">
    <location>
        <begin position="25"/>
        <end position="49"/>
    </location>
</feature>
<evidence type="ECO:0000313" key="3">
    <source>
        <dbReference type="Proteomes" id="UP000008089"/>
    </source>
</evidence>
<reference evidence="2 3" key="3">
    <citation type="journal article" date="1996" name="Virology">
        <title>Unique genome arrangement of an ovine adenovirus: identification of new proteins and proteinase cleavage sites.</title>
        <authorList>
            <person name="Vrati S."/>
            <person name="Brookes D.E."/>
            <person name="Strike P."/>
            <person name="Khatri A."/>
            <person name="Boyle D.B."/>
            <person name="Both G.W."/>
        </authorList>
    </citation>
    <scope>NUCLEOTIDE SEQUENCE [LARGE SCALE GENOMIC DNA]</scope>
    <source>
        <strain evidence="2 3">OAV287</strain>
    </source>
</reference>
<dbReference type="RefSeq" id="NP_659527.2">
    <property type="nucleotide sequence ID" value="NC_004037.2"/>
</dbReference>
<reference evidence="2 3" key="4">
    <citation type="journal article" date="1997" name="Virology">
        <title>Construction of ovine adenovirus recombinants by gene insertion or deletion of related terminal region sequences.</title>
        <authorList>
            <person name="Xu Z.Z."/>
            <person name="Hyatt A."/>
            <person name="Boyle D.B."/>
            <person name="Both G.W."/>
        </authorList>
    </citation>
    <scope>NUCLEOTIDE SEQUENCE [LARGE SCALE GENOMIC DNA]</scope>
    <source>
        <strain evidence="2 3">OAV287</strain>
    </source>
</reference>
<sequence>MEKPYHPLKTSKGKELAMLYHQMKESELDGKPMSEEDEGEVSEDETETTIPKKMKFTKNSSVQSYQVHLPLKHEIAEILEKIRLESKKYPEKVYQIRNRTPASITKRYLYERDLKKLFQYLEDAKKLYAKYQS</sequence>
<feature type="compositionally biased region" description="Acidic residues" evidence="1">
    <location>
        <begin position="35"/>
        <end position="47"/>
    </location>
</feature>
<dbReference type="GeneID" id="949179"/>
<dbReference type="Pfam" id="PF11081">
    <property type="entry name" value="Adeno_L433K_22K"/>
    <property type="match status" value="2"/>
</dbReference>
<reference evidence="2 3" key="5">
    <citation type="journal article" date="1998" name="Virology">
        <title>Identification of transcripts and promoter regions of ovine adenovirus OAV287.</title>
        <authorList>
            <person name="Khatri A."/>
            <person name="Both G.W."/>
        </authorList>
    </citation>
    <scope>NUCLEOTIDE SEQUENCE [LARGE SCALE GENOMIC DNA]</scope>
    <source>
        <strain evidence="2 3">OAV287</strain>
    </source>
</reference>
<dbReference type="GO" id="GO:0019073">
    <property type="term" value="P:viral DNA genome packaging"/>
    <property type="evidence" value="ECO:0007669"/>
    <property type="project" value="InterPro"/>
</dbReference>
<evidence type="ECO:0000256" key="1">
    <source>
        <dbReference type="SAM" id="MobiDB-lite"/>
    </source>
</evidence>